<dbReference type="Gene3D" id="1.10.10.10">
    <property type="entry name" value="Winged helix-like DNA-binding domain superfamily/Winged helix DNA-binding domain"/>
    <property type="match status" value="1"/>
</dbReference>
<dbReference type="SUPFAM" id="SSF46785">
    <property type="entry name" value="Winged helix' DNA-binding domain"/>
    <property type="match status" value="1"/>
</dbReference>
<proteinExistence type="predicted"/>
<name>A0ABY4BEA8_9FLAO</name>
<evidence type="ECO:0000259" key="1">
    <source>
        <dbReference type="PROSITE" id="PS50042"/>
    </source>
</evidence>
<dbReference type="PANTHER" id="PTHR24567">
    <property type="entry name" value="CRP FAMILY TRANSCRIPTIONAL REGULATORY PROTEIN"/>
    <property type="match status" value="1"/>
</dbReference>
<dbReference type="CDD" id="cd00038">
    <property type="entry name" value="CAP_ED"/>
    <property type="match status" value="1"/>
</dbReference>
<dbReference type="EMBL" id="CP094529">
    <property type="protein sequence ID" value="UOE37490.1"/>
    <property type="molecule type" value="Genomic_DNA"/>
</dbReference>
<sequence>MIINDELLFKHGAILKSYDENDIIFKEGIQAKYYYQIQVGTVKICNTFDDGKEFAHGFPFVGHCFGESYLLTDKPYAINVVALTASVIICLPKTAYLDLVVDNPQVLLDVNRYTAERLHFRYLVSSFLAISDPLIKIQKLLDHLKDYFGYTELYSFQVPFTRNQLASLTGLRVETIIRVIKKCKHQGFSKLITVKFFISVNRVCLMWICRIFKIKTQLISGLLSSKL</sequence>
<dbReference type="InterPro" id="IPR018490">
    <property type="entry name" value="cNMP-bd_dom_sf"/>
</dbReference>
<dbReference type="InterPro" id="IPR014710">
    <property type="entry name" value="RmlC-like_jellyroll"/>
</dbReference>
<protein>
    <submittedName>
        <fullName evidence="2">Crp/Fnr family transcriptional regulator</fullName>
    </submittedName>
</protein>
<dbReference type="PANTHER" id="PTHR24567:SF28">
    <property type="entry name" value="LISTERIOLYSIN REGULATORY PROTEIN"/>
    <property type="match status" value="1"/>
</dbReference>
<keyword evidence="3" id="KW-1185">Reference proteome</keyword>
<organism evidence="2 3">
    <name type="scientific">Chryseobacterium oryzae</name>
    <dbReference type="NCBI Taxonomy" id="2929799"/>
    <lineage>
        <taxon>Bacteria</taxon>
        <taxon>Pseudomonadati</taxon>
        <taxon>Bacteroidota</taxon>
        <taxon>Flavobacteriia</taxon>
        <taxon>Flavobacteriales</taxon>
        <taxon>Weeksellaceae</taxon>
        <taxon>Chryseobacterium group</taxon>
        <taxon>Chryseobacterium</taxon>
    </lineage>
</organism>
<dbReference type="RefSeq" id="WP_243575940.1">
    <property type="nucleotide sequence ID" value="NZ_CP094529.1"/>
</dbReference>
<accession>A0ABY4BEA8</accession>
<reference evidence="2 3" key="1">
    <citation type="submission" date="2022-03" db="EMBL/GenBank/DDBJ databases">
        <title>Chryseobacterium sp. isolated from the Andong Sikhe.</title>
        <authorList>
            <person name="Won M."/>
            <person name="Kim S.-J."/>
            <person name="Kwon S.-W."/>
        </authorList>
    </citation>
    <scope>NUCLEOTIDE SEQUENCE [LARGE SCALE GENOMIC DNA]</scope>
    <source>
        <strain evidence="2 3">ADR-1</strain>
    </source>
</reference>
<dbReference type="Proteomes" id="UP000831068">
    <property type="component" value="Chromosome"/>
</dbReference>
<dbReference type="PROSITE" id="PS50042">
    <property type="entry name" value="CNMP_BINDING_3"/>
    <property type="match status" value="1"/>
</dbReference>
<dbReference type="InterPro" id="IPR050397">
    <property type="entry name" value="Env_Response_Regulators"/>
</dbReference>
<dbReference type="InterPro" id="IPR036388">
    <property type="entry name" value="WH-like_DNA-bd_sf"/>
</dbReference>
<dbReference type="InterPro" id="IPR036390">
    <property type="entry name" value="WH_DNA-bd_sf"/>
</dbReference>
<feature type="domain" description="Cyclic nucleotide-binding" evidence="1">
    <location>
        <begin position="16"/>
        <end position="106"/>
    </location>
</feature>
<gene>
    <name evidence="2" type="ORF">MTP08_10470</name>
</gene>
<dbReference type="InterPro" id="IPR000595">
    <property type="entry name" value="cNMP-bd_dom"/>
</dbReference>
<evidence type="ECO:0000313" key="3">
    <source>
        <dbReference type="Proteomes" id="UP000831068"/>
    </source>
</evidence>
<evidence type="ECO:0000313" key="2">
    <source>
        <dbReference type="EMBL" id="UOE37490.1"/>
    </source>
</evidence>
<dbReference type="Gene3D" id="2.60.120.10">
    <property type="entry name" value="Jelly Rolls"/>
    <property type="match status" value="1"/>
</dbReference>
<dbReference type="SUPFAM" id="SSF51206">
    <property type="entry name" value="cAMP-binding domain-like"/>
    <property type="match status" value="1"/>
</dbReference>
<dbReference type="Pfam" id="PF00027">
    <property type="entry name" value="cNMP_binding"/>
    <property type="match status" value="1"/>
</dbReference>